<name>A0A858SR36_9RHOB</name>
<dbReference type="GO" id="GO:0005886">
    <property type="term" value="C:plasma membrane"/>
    <property type="evidence" value="ECO:0007669"/>
    <property type="project" value="UniProtKB-SubCell"/>
</dbReference>
<feature type="site" description="Transition state stabilizer" evidence="10">
    <location>
        <position position="214"/>
    </location>
</feature>
<dbReference type="InterPro" id="IPR038107">
    <property type="entry name" value="Glycos_transf_N_sf"/>
</dbReference>
<dbReference type="EMBL" id="CP048788">
    <property type="protein sequence ID" value="QJF50830.1"/>
    <property type="molecule type" value="Genomic_DNA"/>
</dbReference>
<dbReference type="InterPro" id="IPR007507">
    <property type="entry name" value="Glycos_transf_N"/>
</dbReference>
<dbReference type="FunFam" id="3.40.50.2000:FF:000032">
    <property type="entry name" value="3-deoxy-D-manno-octulosonic acid transferase"/>
    <property type="match status" value="1"/>
</dbReference>
<dbReference type="PANTHER" id="PTHR42755">
    <property type="entry name" value="3-DEOXY-MANNO-OCTULOSONATE CYTIDYLYLTRANSFERASE"/>
    <property type="match status" value="1"/>
</dbReference>
<evidence type="ECO:0000313" key="14">
    <source>
        <dbReference type="Proteomes" id="UP000503308"/>
    </source>
</evidence>
<keyword evidence="11" id="KW-1133">Transmembrane helix</keyword>
<evidence type="ECO:0000256" key="9">
    <source>
        <dbReference type="PIRSR" id="PIRSR639901-1"/>
    </source>
</evidence>
<feature type="active site" description="Proton acceptor" evidence="9">
    <location>
        <position position="66"/>
    </location>
</feature>
<evidence type="ECO:0000313" key="13">
    <source>
        <dbReference type="EMBL" id="QJF50830.1"/>
    </source>
</evidence>
<evidence type="ECO:0000256" key="1">
    <source>
        <dbReference type="ARBA" id="ARBA00003394"/>
    </source>
</evidence>
<dbReference type="GO" id="GO:0009244">
    <property type="term" value="P:lipopolysaccharide core region biosynthetic process"/>
    <property type="evidence" value="ECO:0007669"/>
    <property type="project" value="UniProtKB-UniRule"/>
</dbReference>
<evidence type="ECO:0000256" key="4">
    <source>
        <dbReference type="ARBA" id="ARBA00012621"/>
    </source>
</evidence>
<evidence type="ECO:0000259" key="12">
    <source>
        <dbReference type="Pfam" id="PF04413"/>
    </source>
</evidence>
<reference evidence="13 14" key="1">
    <citation type="submission" date="2020-02" db="EMBL/GenBank/DDBJ databases">
        <title>Genome sequence of Roseobacter ponti.</title>
        <authorList>
            <person name="Hollensteiner J."/>
            <person name="Schneider D."/>
            <person name="Poehlein A."/>
            <person name="Daniel R."/>
        </authorList>
    </citation>
    <scope>NUCLEOTIDE SEQUENCE [LARGE SCALE GENOMIC DNA]</scope>
    <source>
        <strain evidence="13 14">DSM 106830</strain>
    </source>
</reference>
<dbReference type="Pfam" id="PF04413">
    <property type="entry name" value="Glycos_transf_N"/>
    <property type="match status" value="1"/>
</dbReference>
<comment type="subcellular location">
    <subcellularLocation>
        <location evidence="11">Cell membrane</location>
    </subcellularLocation>
</comment>
<evidence type="ECO:0000256" key="3">
    <source>
        <dbReference type="ARBA" id="ARBA00006380"/>
    </source>
</evidence>
<accession>A0A858SR36</accession>
<evidence type="ECO:0000256" key="2">
    <source>
        <dbReference type="ARBA" id="ARBA00004713"/>
    </source>
</evidence>
<dbReference type="GO" id="GO:0043842">
    <property type="term" value="F:Kdo transferase activity"/>
    <property type="evidence" value="ECO:0007669"/>
    <property type="project" value="UniProtKB-EC"/>
</dbReference>
<feature type="domain" description="3-deoxy-D-manno-octulosonic-acid transferase N-terminal" evidence="12">
    <location>
        <begin position="40"/>
        <end position="214"/>
    </location>
</feature>
<dbReference type="PANTHER" id="PTHR42755:SF1">
    <property type="entry name" value="3-DEOXY-D-MANNO-OCTULOSONIC ACID TRANSFERASE, MITOCHONDRIAL-RELATED"/>
    <property type="match status" value="1"/>
</dbReference>
<dbReference type="KEGG" id="rpon:G3256_06495"/>
<evidence type="ECO:0000256" key="6">
    <source>
        <dbReference type="ARBA" id="ARBA00022679"/>
    </source>
</evidence>
<evidence type="ECO:0000256" key="5">
    <source>
        <dbReference type="ARBA" id="ARBA00019077"/>
    </source>
</evidence>
<proteinExistence type="inferred from homology"/>
<keyword evidence="11" id="KW-0448">Lipopolysaccharide biosynthesis</keyword>
<keyword evidence="11" id="KW-0812">Transmembrane</keyword>
<comment type="similarity">
    <text evidence="3">Belongs to the glycosyltransferase group 1 family. Glycosyltransferase 30 subfamily.</text>
</comment>
<evidence type="ECO:0000256" key="10">
    <source>
        <dbReference type="PIRSR" id="PIRSR639901-2"/>
    </source>
</evidence>
<keyword evidence="14" id="KW-1185">Reference proteome</keyword>
<comment type="function">
    <text evidence="1 11">Involved in lipopolysaccharide (LPS) biosynthesis. Catalyzes the transfer of 3-deoxy-D-manno-octulosonate (Kdo) residue(s) from CMP-Kdo to lipid IV(A), the tetraacyldisaccharide-1,4'-bisphosphate precursor of lipid A.</text>
</comment>
<sequence>MRAPLLYQFYVALTVLLVPFAAWIATRKLRRAGYPALRAHEKLGHASVPRIGGGPLIWFHAASVGESLSVLSLITAMGRALPRAQFLITSGTPTSAKLVAARMPPRCEHQFAPLDAPGPIKRFLGHWRPTAAIFVESELWPQLLRRTRDRGTAMALVNARLSERSRASWRKRPQTAAYVLNVFDLILSQNDDMAQAMVDMNAPADRVARGINLKSLSEPLPVDPQTTARARAALKGRPVWVAASTHKGEEEIVLDAHAQLLKSHPDLALILVPRHPERSSEVETLVKGLNLSVAVRSRDESPATAQVYLADTLGELGNWYALSEIVFLGGSLLPIGGHNPFEVAQGDAAVLSGPHVTNFAETYADMTSRGAAILVDDAEALAQEVEMLLDNEAYRAGTVLAAQSFVRGRADQLDTIAGRLIRALSLEDSQ</sequence>
<dbReference type="GO" id="GO:0009245">
    <property type="term" value="P:lipid A biosynthetic process"/>
    <property type="evidence" value="ECO:0007669"/>
    <property type="project" value="TreeGrafter"/>
</dbReference>
<dbReference type="AlphaFoldDB" id="A0A858SR36"/>
<gene>
    <name evidence="13" type="ORF">G3256_06495</name>
</gene>
<protein>
    <recommendedName>
        <fullName evidence="5 11">3-deoxy-D-manno-octulosonic acid transferase</fullName>
        <shortName evidence="11">Kdo transferase</shortName>
        <ecNumber evidence="4 11">2.4.99.12</ecNumber>
    </recommendedName>
    <alternativeName>
        <fullName evidence="7 11">Lipid IV(A) 3-deoxy-D-manno-octulosonic acid transferase</fullName>
    </alternativeName>
</protein>
<comment type="catalytic activity">
    <reaction evidence="8 11">
        <text>lipid IVA (E. coli) + CMP-3-deoxy-beta-D-manno-octulosonate = alpha-Kdo-(2-&gt;6)-lipid IVA (E. coli) + CMP + H(+)</text>
        <dbReference type="Rhea" id="RHEA:28066"/>
        <dbReference type="ChEBI" id="CHEBI:15378"/>
        <dbReference type="ChEBI" id="CHEBI:58603"/>
        <dbReference type="ChEBI" id="CHEBI:60364"/>
        <dbReference type="ChEBI" id="CHEBI:60377"/>
        <dbReference type="ChEBI" id="CHEBI:85987"/>
        <dbReference type="EC" id="2.4.99.12"/>
    </reaction>
</comment>
<organism evidence="13 14">
    <name type="scientific">Roseobacter ponti</name>
    <dbReference type="NCBI Taxonomy" id="1891787"/>
    <lineage>
        <taxon>Bacteria</taxon>
        <taxon>Pseudomonadati</taxon>
        <taxon>Pseudomonadota</taxon>
        <taxon>Alphaproteobacteria</taxon>
        <taxon>Rhodobacterales</taxon>
        <taxon>Roseobacteraceae</taxon>
        <taxon>Roseobacter</taxon>
    </lineage>
</organism>
<dbReference type="Gene3D" id="3.40.50.2000">
    <property type="entry name" value="Glycogen Phosphorylase B"/>
    <property type="match status" value="1"/>
</dbReference>
<dbReference type="RefSeq" id="WP_169640046.1">
    <property type="nucleotide sequence ID" value="NZ_CP048788.1"/>
</dbReference>
<dbReference type="Proteomes" id="UP000503308">
    <property type="component" value="Chromosome"/>
</dbReference>
<feature type="transmembrane region" description="Helical" evidence="11">
    <location>
        <begin position="6"/>
        <end position="25"/>
    </location>
</feature>
<dbReference type="SUPFAM" id="SSF53756">
    <property type="entry name" value="UDP-Glycosyltransferase/glycogen phosphorylase"/>
    <property type="match status" value="1"/>
</dbReference>
<keyword evidence="6 11" id="KW-0808">Transferase</keyword>
<keyword evidence="11" id="KW-1003">Cell membrane</keyword>
<evidence type="ECO:0000256" key="11">
    <source>
        <dbReference type="RuleBase" id="RU365103"/>
    </source>
</evidence>
<comment type="pathway">
    <text evidence="2 11">Bacterial outer membrane biogenesis; LPS core biosynthesis.</text>
</comment>
<dbReference type="UniPathway" id="UPA00958"/>
<evidence type="ECO:0000256" key="8">
    <source>
        <dbReference type="ARBA" id="ARBA00049183"/>
    </source>
</evidence>
<dbReference type="InterPro" id="IPR039901">
    <property type="entry name" value="Kdotransferase"/>
</dbReference>
<dbReference type="EC" id="2.4.99.12" evidence="4 11"/>
<keyword evidence="11" id="KW-0472">Membrane</keyword>
<evidence type="ECO:0000256" key="7">
    <source>
        <dbReference type="ARBA" id="ARBA00031445"/>
    </source>
</evidence>
<feature type="site" description="Transition state stabilizer" evidence="10">
    <location>
        <position position="136"/>
    </location>
</feature>
<dbReference type="Gene3D" id="3.40.50.11720">
    <property type="entry name" value="3-Deoxy-D-manno-octulosonic-acid transferase, N-terminal domain"/>
    <property type="match status" value="1"/>
</dbReference>